<dbReference type="InterPro" id="IPR000944">
    <property type="entry name" value="Tscrpt_reg_Rrf2"/>
</dbReference>
<dbReference type="PANTHER" id="PTHR33221">
    <property type="entry name" value="WINGED HELIX-TURN-HELIX TRANSCRIPTIONAL REGULATOR, RRF2 FAMILY"/>
    <property type="match status" value="1"/>
</dbReference>
<evidence type="ECO:0000313" key="2">
    <source>
        <dbReference type="Proteomes" id="UP000619536"/>
    </source>
</evidence>
<dbReference type="PANTHER" id="PTHR33221:SF15">
    <property type="entry name" value="HTH-TYPE TRANSCRIPTIONAL REGULATOR YWGB-RELATED"/>
    <property type="match status" value="1"/>
</dbReference>
<dbReference type="Proteomes" id="UP000619536">
    <property type="component" value="Unassembled WGS sequence"/>
</dbReference>
<dbReference type="GO" id="GO:0005829">
    <property type="term" value="C:cytosol"/>
    <property type="evidence" value="ECO:0007669"/>
    <property type="project" value="TreeGrafter"/>
</dbReference>
<dbReference type="Gene3D" id="1.10.10.10">
    <property type="entry name" value="Winged helix-like DNA-binding domain superfamily/Winged helix DNA-binding domain"/>
    <property type="match status" value="1"/>
</dbReference>
<dbReference type="GO" id="GO:0003700">
    <property type="term" value="F:DNA-binding transcription factor activity"/>
    <property type="evidence" value="ECO:0007669"/>
    <property type="project" value="TreeGrafter"/>
</dbReference>
<dbReference type="SUPFAM" id="SSF46785">
    <property type="entry name" value="Winged helix' DNA-binding domain"/>
    <property type="match status" value="1"/>
</dbReference>
<reference evidence="1" key="2">
    <citation type="submission" date="2020-09" db="EMBL/GenBank/DDBJ databases">
        <authorList>
            <person name="Sun Q."/>
            <person name="Sedlacek I."/>
        </authorList>
    </citation>
    <scope>NUCLEOTIDE SEQUENCE</scope>
    <source>
        <strain evidence="1">CCM 8606</strain>
    </source>
</reference>
<gene>
    <name evidence="1" type="ORF">GCM10007377_08940</name>
</gene>
<sequence length="180" mass="19823">MNSDFAIALHALVYLDHRNQPLASQVLAANICTNAVRVRNVMRALTHAHIVDSKAGIEGGYTLAQPASTISLRDIAQALHTDFINANWLPGDMTLDCRVSQSMSGVIAGLSQALNTACYNKLTQITVRDITQRLFSPDQAILDQQGQQDHPLIPRETTEDKYVIQQRVQQIESVFATIIA</sequence>
<dbReference type="EMBL" id="BMDH01000002">
    <property type="protein sequence ID" value="GGI14039.1"/>
    <property type="molecule type" value="Genomic_DNA"/>
</dbReference>
<dbReference type="InterPro" id="IPR036390">
    <property type="entry name" value="WH_DNA-bd_sf"/>
</dbReference>
<dbReference type="RefSeq" id="WP_188355071.1">
    <property type="nucleotide sequence ID" value="NZ_BMDH01000002.1"/>
</dbReference>
<organism evidence="1 2">
    <name type="scientific">Galliscardovia ingluviei</name>
    <dbReference type="NCBI Taxonomy" id="1769422"/>
    <lineage>
        <taxon>Bacteria</taxon>
        <taxon>Bacillati</taxon>
        <taxon>Actinomycetota</taxon>
        <taxon>Actinomycetes</taxon>
        <taxon>Bifidobacteriales</taxon>
        <taxon>Bifidobacteriaceae</taxon>
        <taxon>Galliscardovia</taxon>
    </lineage>
</organism>
<evidence type="ECO:0000313" key="1">
    <source>
        <dbReference type="EMBL" id="GGI14039.1"/>
    </source>
</evidence>
<protein>
    <submittedName>
        <fullName evidence="1">Rrf2 family transcriptional regulator</fullName>
    </submittedName>
</protein>
<comment type="caution">
    <text evidence="1">The sequence shown here is derived from an EMBL/GenBank/DDBJ whole genome shotgun (WGS) entry which is preliminary data.</text>
</comment>
<keyword evidence="2" id="KW-1185">Reference proteome</keyword>
<dbReference type="PROSITE" id="PS51197">
    <property type="entry name" value="HTH_RRF2_2"/>
    <property type="match status" value="1"/>
</dbReference>
<dbReference type="AlphaFoldDB" id="A0A8J3AHT2"/>
<reference evidence="1" key="1">
    <citation type="journal article" date="2014" name="Int. J. Syst. Evol. Microbiol.">
        <title>Complete genome sequence of Corynebacterium casei LMG S-19264T (=DSM 44701T), isolated from a smear-ripened cheese.</title>
        <authorList>
            <consortium name="US DOE Joint Genome Institute (JGI-PGF)"/>
            <person name="Walter F."/>
            <person name="Albersmeier A."/>
            <person name="Kalinowski J."/>
            <person name="Ruckert C."/>
        </authorList>
    </citation>
    <scope>NUCLEOTIDE SEQUENCE</scope>
    <source>
        <strain evidence="1">CCM 8606</strain>
    </source>
</reference>
<name>A0A8J3AHT2_9BIFI</name>
<dbReference type="Pfam" id="PF02082">
    <property type="entry name" value="Rrf2"/>
    <property type="match status" value="1"/>
</dbReference>
<accession>A0A8J3AHT2</accession>
<dbReference type="InterPro" id="IPR036388">
    <property type="entry name" value="WH-like_DNA-bd_sf"/>
</dbReference>
<proteinExistence type="predicted"/>